<evidence type="ECO:0000259" key="4">
    <source>
        <dbReference type="PROSITE" id="PS50995"/>
    </source>
</evidence>
<dbReference type="InterPro" id="IPR036388">
    <property type="entry name" value="WH-like_DNA-bd_sf"/>
</dbReference>
<evidence type="ECO:0000256" key="1">
    <source>
        <dbReference type="ARBA" id="ARBA00023015"/>
    </source>
</evidence>
<reference evidence="5" key="2">
    <citation type="submission" date="2022-05" db="EMBL/GenBank/DDBJ databases">
        <authorList>
            <person name="Kim J.-S."/>
            <person name="Lee K."/>
            <person name="Suh M."/>
            <person name="Eom M."/>
            <person name="Kim J.-S."/>
            <person name="Kim D.-S."/>
            <person name="Ko S.-H."/>
            <person name="Shin Y."/>
            <person name="Lee J.-S."/>
        </authorList>
    </citation>
    <scope>NUCLEOTIDE SEQUENCE</scope>
    <source>
        <strain evidence="5">N237</strain>
    </source>
</reference>
<sequence length="178" mass="20051">MARRPETPKPDRSTSVEVWALADVVNRLRRILRSSIRSEFPWERLPMAQVEILQRLAEEPGLRVTELAARQKLAINTVSNVLQQMVLAGLVDRRVDQYDRRAVTVHLTNTGQEQLQGWMQANGRRLDAAFSDLAEKDRTAILATLPSLSRLVERLESIERLEGLDGSDQSAEPNGKSA</sequence>
<dbReference type="Proteomes" id="UP001056336">
    <property type="component" value="Chromosome"/>
</dbReference>
<keyword evidence="3" id="KW-0804">Transcription</keyword>
<evidence type="ECO:0000256" key="2">
    <source>
        <dbReference type="ARBA" id="ARBA00023125"/>
    </source>
</evidence>
<dbReference type="InterPro" id="IPR023187">
    <property type="entry name" value="Tscrpt_reg_MarR-type_CS"/>
</dbReference>
<accession>A0ABY4QTQ6</accession>
<dbReference type="RefSeq" id="WP_249769480.1">
    <property type="nucleotide sequence ID" value="NZ_CP097332.1"/>
</dbReference>
<dbReference type="PROSITE" id="PS50995">
    <property type="entry name" value="HTH_MARR_2"/>
    <property type="match status" value="1"/>
</dbReference>
<dbReference type="EMBL" id="CP097332">
    <property type="protein sequence ID" value="UQX87050.1"/>
    <property type="molecule type" value="Genomic_DNA"/>
</dbReference>
<reference evidence="5" key="1">
    <citation type="journal article" date="2018" name="Int. J. Syst. Evol. Microbiol.">
        <title>Jatrophihabitans telluris sp. nov., isolated from sediment soil of lava forest wetlands and the emended description of the genus Jatrophihabitans.</title>
        <authorList>
            <person name="Lee K.C."/>
            <person name="Suh M.K."/>
            <person name="Eom M.K."/>
            <person name="Kim K.K."/>
            <person name="Kim J.S."/>
            <person name="Kim D.S."/>
            <person name="Ko S.H."/>
            <person name="Shin Y.K."/>
            <person name="Lee J.S."/>
        </authorList>
    </citation>
    <scope>NUCLEOTIDE SEQUENCE</scope>
    <source>
        <strain evidence="5">N237</strain>
    </source>
</reference>
<dbReference type="Gene3D" id="1.10.10.10">
    <property type="entry name" value="Winged helix-like DNA-binding domain superfamily/Winged helix DNA-binding domain"/>
    <property type="match status" value="1"/>
</dbReference>
<dbReference type="Pfam" id="PF01047">
    <property type="entry name" value="MarR"/>
    <property type="match status" value="1"/>
</dbReference>
<dbReference type="SMART" id="SM00347">
    <property type="entry name" value="HTH_MARR"/>
    <property type="match status" value="1"/>
</dbReference>
<keyword evidence="2" id="KW-0238">DNA-binding</keyword>
<dbReference type="PANTHER" id="PTHR42756:SF1">
    <property type="entry name" value="TRANSCRIPTIONAL REPRESSOR OF EMRAB OPERON"/>
    <property type="match status" value="1"/>
</dbReference>
<proteinExistence type="predicted"/>
<dbReference type="SUPFAM" id="SSF46785">
    <property type="entry name" value="Winged helix' DNA-binding domain"/>
    <property type="match status" value="1"/>
</dbReference>
<name>A0ABY4QTQ6_9ACTN</name>
<keyword evidence="6" id="KW-1185">Reference proteome</keyword>
<gene>
    <name evidence="5" type="ORF">M6D93_12105</name>
</gene>
<dbReference type="PROSITE" id="PS01117">
    <property type="entry name" value="HTH_MARR_1"/>
    <property type="match status" value="1"/>
</dbReference>
<evidence type="ECO:0000256" key="3">
    <source>
        <dbReference type="ARBA" id="ARBA00023163"/>
    </source>
</evidence>
<evidence type="ECO:0000313" key="6">
    <source>
        <dbReference type="Proteomes" id="UP001056336"/>
    </source>
</evidence>
<dbReference type="InterPro" id="IPR000835">
    <property type="entry name" value="HTH_MarR-typ"/>
</dbReference>
<evidence type="ECO:0000313" key="5">
    <source>
        <dbReference type="EMBL" id="UQX87050.1"/>
    </source>
</evidence>
<protein>
    <submittedName>
        <fullName evidence="5">MarR family winged helix-turn-helix transcriptional regulator</fullName>
    </submittedName>
</protein>
<keyword evidence="1" id="KW-0805">Transcription regulation</keyword>
<dbReference type="PANTHER" id="PTHR42756">
    <property type="entry name" value="TRANSCRIPTIONAL REGULATOR, MARR"/>
    <property type="match status" value="1"/>
</dbReference>
<organism evidence="5 6">
    <name type="scientific">Jatrophihabitans telluris</name>
    <dbReference type="NCBI Taxonomy" id="2038343"/>
    <lineage>
        <taxon>Bacteria</taxon>
        <taxon>Bacillati</taxon>
        <taxon>Actinomycetota</taxon>
        <taxon>Actinomycetes</taxon>
        <taxon>Jatrophihabitantales</taxon>
        <taxon>Jatrophihabitantaceae</taxon>
        <taxon>Jatrophihabitans</taxon>
    </lineage>
</organism>
<feature type="domain" description="HTH marR-type" evidence="4">
    <location>
        <begin position="21"/>
        <end position="157"/>
    </location>
</feature>
<dbReference type="InterPro" id="IPR036390">
    <property type="entry name" value="WH_DNA-bd_sf"/>
</dbReference>